<organism evidence="3 4">
    <name type="scientific">Paenibacillus dokdonensis</name>
    <dbReference type="NCBI Taxonomy" id="2567944"/>
    <lineage>
        <taxon>Bacteria</taxon>
        <taxon>Bacillati</taxon>
        <taxon>Bacillota</taxon>
        <taxon>Bacilli</taxon>
        <taxon>Bacillales</taxon>
        <taxon>Paenibacillaceae</taxon>
        <taxon>Paenibacillus</taxon>
    </lineage>
</organism>
<evidence type="ECO:0000259" key="1">
    <source>
        <dbReference type="Pfam" id="PF21307"/>
    </source>
</evidence>
<dbReference type="Pfam" id="PF22124">
    <property type="entry name" value="Glyco_hydro_95_cat"/>
    <property type="match status" value="1"/>
</dbReference>
<reference evidence="3 4" key="1">
    <citation type="submission" date="2023-03" db="EMBL/GenBank/DDBJ databases">
        <title>Bacillus Genome Sequencing.</title>
        <authorList>
            <person name="Dunlap C."/>
        </authorList>
    </citation>
    <scope>NUCLEOTIDE SEQUENCE [LARGE SCALE GENOMIC DNA]</scope>
    <source>
        <strain evidence="3 4">BD-525</strain>
    </source>
</reference>
<dbReference type="InterPro" id="IPR049053">
    <property type="entry name" value="AFCA-like_C"/>
</dbReference>
<feature type="domain" description="Glycosyl hydrolase family 95 catalytic" evidence="2">
    <location>
        <begin position="278"/>
        <end position="614"/>
    </location>
</feature>
<evidence type="ECO:0000313" key="4">
    <source>
        <dbReference type="Proteomes" id="UP001344632"/>
    </source>
</evidence>
<dbReference type="InterPro" id="IPR054363">
    <property type="entry name" value="GH95_cat"/>
</dbReference>
<dbReference type="PANTHER" id="PTHR31084">
    <property type="entry name" value="ALPHA-L-FUCOSIDASE 2"/>
    <property type="match status" value="1"/>
</dbReference>
<comment type="caution">
    <text evidence="3">The sequence shown here is derived from an EMBL/GenBank/DDBJ whole genome shotgun (WGS) entry which is preliminary data.</text>
</comment>
<dbReference type="InterPro" id="IPR012341">
    <property type="entry name" value="6hp_glycosidase-like_sf"/>
</dbReference>
<proteinExistence type="predicted"/>
<evidence type="ECO:0000259" key="2">
    <source>
        <dbReference type="Pfam" id="PF22124"/>
    </source>
</evidence>
<dbReference type="PANTHER" id="PTHR31084:SF0">
    <property type="entry name" value="ALPHA-L-FUCOSIDASE 2"/>
    <property type="match status" value="1"/>
</dbReference>
<dbReference type="Gene3D" id="1.50.10.10">
    <property type="match status" value="1"/>
</dbReference>
<evidence type="ECO:0000313" key="3">
    <source>
        <dbReference type="EMBL" id="MEC0240109.1"/>
    </source>
</evidence>
<dbReference type="InterPro" id="IPR008928">
    <property type="entry name" value="6-hairpin_glycosidase_sf"/>
</dbReference>
<dbReference type="Proteomes" id="UP001344632">
    <property type="component" value="Unassembled WGS sequence"/>
</dbReference>
<accession>A0ABU6GK46</accession>
<protein>
    <recommendedName>
        <fullName evidence="5">Alpha-L-fucosidase</fullName>
    </recommendedName>
</protein>
<dbReference type="EMBL" id="JARLKZ010000005">
    <property type="protein sequence ID" value="MEC0240109.1"/>
    <property type="molecule type" value="Genomic_DNA"/>
</dbReference>
<keyword evidence="4" id="KW-1185">Reference proteome</keyword>
<dbReference type="RefSeq" id="WP_326087491.1">
    <property type="nucleotide sequence ID" value="NZ_JARLKZ010000005.1"/>
</dbReference>
<dbReference type="SUPFAM" id="SSF48208">
    <property type="entry name" value="Six-hairpin glycosidases"/>
    <property type="match status" value="1"/>
</dbReference>
<evidence type="ECO:0008006" key="5">
    <source>
        <dbReference type="Google" id="ProtNLM"/>
    </source>
</evidence>
<dbReference type="Pfam" id="PF21307">
    <property type="entry name" value="Glyco_hydro_95_C"/>
    <property type="match status" value="1"/>
</dbReference>
<gene>
    <name evidence="3" type="ORF">P4H66_09635</name>
</gene>
<sequence length="752" mass="85525">MNIQTDINWPAFLSRHDMLWKTKPISWDEGAFIGNGLLGAMIYSEEHRDQRHVLRFVLGRTDVTASRSGSAKNFPVRVPIGELALEMVGWIYQPCEIRIDLWNAEMRAVIPTTKGEVRLRALIHASSPVACIELDTDEGEQGAKINWYAYPDVNPILKNADGINLNQYIPAIAVEKTEEKEIFFGIQSYGQGEGCTTAWKMHTHERVGACKEEDMPRGKNHRVCLLTVMNGVSEQDKENARRELDKIDVTETGISDWISTHRMWWHNYYPASFISIPDMQLESFYWIQMYKLASATRKDMLPMDNQGPWMTSTPWPGLWFNMNVQMSYSPVYTANRLELGQSLISSLRQHEKQLIHNVPEAFRCDSAGLGRSSSYDLNSPVDDEVGNLTWLMHNCWRQYRYSMDNELLRELLYPLLRRSICLYMHLLEEGDDGMLHLPPMVSPEYGSFKQLMTRDSHYDLSLLRWGCETLLQASERLEILDPLRERWNEILARLTPLPVDPVLGYKIGGDFSLEFGHRHFSHLLAVFPLHIAGRSEEERSLAIRTLRHWIAMEGDLRGFSFTGAASIAAALGLGDEALAYMRSLMHFIKPNTMYKEAGPVIETPLAGAEAIQDMLLQSWGNLIRIFPAIPGEWQEAVFHNLRTEGGFLVSAVYKAGRTELIRIRSLAGEPCRLITDLAHSEEGFVIEAQNMTPDYRIHEDQSIEISLGQGEEAVIYAAGSSHNGAIAPIQAEPGMYNFFGGKKPWRLYGIPK</sequence>
<name>A0ABU6GK46_9BACL</name>
<feature type="domain" description="Alpha fucosidase A-like C-terminal" evidence="1">
    <location>
        <begin position="617"/>
        <end position="711"/>
    </location>
</feature>